<accession>A0A1G9TQB9</accession>
<dbReference type="STRING" id="1121325.SAMN04515677_11337"/>
<evidence type="ECO:0000256" key="1">
    <source>
        <dbReference type="SAM" id="Phobius"/>
    </source>
</evidence>
<protein>
    <submittedName>
        <fullName evidence="2">Uncharacterized protein</fullName>
    </submittedName>
</protein>
<keyword evidence="1" id="KW-1133">Transmembrane helix</keyword>
<organism evidence="2 3">
    <name type="scientific">Romboutsia lituseburensis DSM 797</name>
    <dbReference type="NCBI Taxonomy" id="1121325"/>
    <lineage>
        <taxon>Bacteria</taxon>
        <taxon>Bacillati</taxon>
        <taxon>Bacillota</taxon>
        <taxon>Clostridia</taxon>
        <taxon>Peptostreptococcales</taxon>
        <taxon>Peptostreptococcaceae</taxon>
        <taxon>Romboutsia</taxon>
    </lineage>
</organism>
<gene>
    <name evidence="2" type="ORF">SAMN04515677_11337</name>
</gene>
<name>A0A1G9TQB9_9FIRM</name>
<sequence length="191" mass="22051">MQFICREVGGILKKLKDNSGSTMVLAIFIMAIVTIITISFLIQSGNQVKSTLKLEESLKKKYQVEGQIEEELAKFLSNIKINTIKYDINKTEKIGYKIEYNKDSLTYINPVVKESDKIDKGDNYISVKENSNLDFELTIVKANENIDSNGKEFKYDDSYKIKSEIIVKIRGLNQFKNYNITYDINSWNKFN</sequence>
<dbReference type="AlphaFoldDB" id="A0A1G9TQB9"/>
<evidence type="ECO:0000313" key="2">
    <source>
        <dbReference type="EMBL" id="SDM49614.1"/>
    </source>
</evidence>
<keyword evidence="1" id="KW-0812">Transmembrane</keyword>
<keyword evidence="1" id="KW-0472">Membrane</keyword>
<feature type="transmembrane region" description="Helical" evidence="1">
    <location>
        <begin position="21"/>
        <end position="42"/>
    </location>
</feature>
<reference evidence="2 3" key="1">
    <citation type="submission" date="2016-10" db="EMBL/GenBank/DDBJ databases">
        <authorList>
            <person name="de Groot N.N."/>
        </authorList>
    </citation>
    <scope>NUCLEOTIDE SEQUENCE [LARGE SCALE GENOMIC DNA]</scope>
    <source>
        <strain evidence="2 3">DSM 797</strain>
    </source>
</reference>
<dbReference type="EMBL" id="FNGW01000013">
    <property type="protein sequence ID" value="SDM49614.1"/>
    <property type="molecule type" value="Genomic_DNA"/>
</dbReference>
<keyword evidence="3" id="KW-1185">Reference proteome</keyword>
<evidence type="ECO:0000313" key="3">
    <source>
        <dbReference type="Proteomes" id="UP000199068"/>
    </source>
</evidence>
<proteinExistence type="predicted"/>
<dbReference type="Proteomes" id="UP000199068">
    <property type="component" value="Unassembled WGS sequence"/>
</dbReference>